<reference evidence="2" key="1">
    <citation type="journal article" date="2019" name="Sci. Rep.">
        <title>Draft genome of Tanacetum cinerariifolium, the natural source of mosquito coil.</title>
        <authorList>
            <person name="Yamashiro T."/>
            <person name="Shiraishi A."/>
            <person name="Satake H."/>
            <person name="Nakayama K."/>
        </authorList>
    </citation>
    <scope>NUCLEOTIDE SEQUENCE</scope>
</reference>
<organism evidence="2">
    <name type="scientific">Tanacetum cinerariifolium</name>
    <name type="common">Dalmatian daisy</name>
    <name type="synonym">Chrysanthemum cinerariifolium</name>
    <dbReference type="NCBI Taxonomy" id="118510"/>
    <lineage>
        <taxon>Eukaryota</taxon>
        <taxon>Viridiplantae</taxon>
        <taxon>Streptophyta</taxon>
        <taxon>Embryophyta</taxon>
        <taxon>Tracheophyta</taxon>
        <taxon>Spermatophyta</taxon>
        <taxon>Magnoliopsida</taxon>
        <taxon>eudicotyledons</taxon>
        <taxon>Gunneridae</taxon>
        <taxon>Pentapetalae</taxon>
        <taxon>asterids</taxon>
        <taxon>campanulids</taxon>
        <taxon>Asterales</taxon>
        <taxon>Asteraceae</taxon>
        <taxon>Asteroideae</taxon>
        <taxon>Anthemideae</taxon>
        <taxon>Anthemidinae</taxon>
        <taxon>Tanacetum</taxon>
    </lineage>
</organism>
<feature type="region of interest" description="Disordered" evidence="1">
    <location>
        <begin position="1"/>
        <end position="22"/>
    </location>
</feature>
<feature type="non-terminal residue" evidence="2">
    <location>
        <position position="1"/>
    </location>
</feature>
<evidence type="ECO:0000313" key="2">
    <source>
        <dbReference type="EMBL" id="GFD61303.1"/>
    </source>
</evidence>
<dbReference type="EMBL" id="BKCJ011889395">
    <property type="protein sequence ID" value="GFD61303.1"/>
    <property type="molecule type" value="Genomic_DNA"/>
</dbReference>
<proteinExistence type="predicted"/>
<comment type="caution">
    <text evidence="2">The sequence shown here is derived from an EMBL/GenBank/DDBJ whole genome shotgun (WGS) entry which is preliminary data.</text>
</comment>
<evidence type="ECO:0000256" key="1">
    <source>
        <dbReference type="SAM" id="MobiDB-lite"/>
    </source>
</evidence>
<accession>A0A699XPT3</accession>
<sequence>DALDSLIEGQSDDETPEDTRTTIVEGTISVNIDTAHHASTTLTGPLSQAASRRQRAQERFARVFGSIEDVQQDDYESPL</sequence>
<gene>
    <name evidence="2" type="ORF">Tci_933272</name>
</gene>
<name>A0A699XPT3_TANCI</name>
<feature type="non-terminal residue" evidence="2">
    <location>
        <position position="79"/>
    </location>
</feature>
<protein>
    <submittedName>
        <fullName evidence="2">Uncharacterized protein</fullName>
    </submittedName>
</protein>
<dbReference type="AlphaFoldDB" id="A0A699XPT3"/>